<evidence type="ECO:0000256" key="1">
    <source>
        <dbReference type="SAM" id="Coils"/>
    </source>
</evidence>
<keyword evidence="1" id="KW-0175">Coiled coil</keyword>
<sequence>MIRFTLLTTITLLFFFSAFCQNVTVVKVTEPSGENGPFKISYKVVDSGVVFIEQYRVGCKAYLNEGYFFPNEVVVLSSNSTAYSIIKPTTKFLTVHGNITYNLNYRSYIDTPFTQNDVVQQSLQTRLDITLKEQLPFTVFFTTRHSNSPFFTNATDVSFQFKQQELLSGIKKNMLLDVENLLSDPYLNKTPEQFAQPSSLDKHVNTNTSILGTSKDFINPLFEKKKAAIIDSLKKLSNNYETIKQQVSNLERLNYNKSSTQEAVEKNEKQLKNQLKNKSDNDLKIPQNINTINSMDSVGYYSALKEKQLLLQKNKEMLQEAFKKYQSYQHKILDSLRIIKSKINNIKDKSTLDEYIATNQLDNGALSKFQKFLLSVKQIGIGRTWIDYSELTVKNISLNGINVELNPNKVYVAAAAGKVNYRFRDYIVKGNYAGSNQSVGLLRAGFGKKDGTNFIVTYYSGKKALLNQRSINDTASVQPIAGISIETKAALNANNYLIAEYAKSTSPSIKGKIFDLQNKTNEAWSIKLFSTYGKTKLTSYYRKTGEGFQSFTLFPTNNKQDAWMIKLNQSLWRNKFLVDAAIRKNDFNSPIAAPQFSTTNIFKSLQLTLRVPKFPFISVGYYPSSQLSLSNNNVLFESRYNTLNAIVSHTYVLGNLSMLSNATYTKFYNQQIDSGFIYYNATTINFEHTINLKHFNLQGIASITQQNFIHQLSIEPVVTYQPNNKFSITGGAKWNRINKANTLWGGRAAMFFKVDKIGTIQLQYDKIYLPGFYRNLLPVDVGRITFNRVF</sequence>
<feature type="chain" id="PRO_5046870956" evidence="2">
    <location>
        <begin position="21"/>
        <end position="790"/>
    </location>
</feature>
<dbReference type="RefSeq" id="WP_379707444.1">
    <property type="nucleotide sequence ID" value="NZ_JBHSCZ010000001.1"/>
</dbReference>
<reference evidence="4" key="1">
    <citation type="journal article" date="2019" name="Int. J. Syst. Evol. Microbiol.">
        <title>The Global Catalogue of Microorganisms (GCM) 10K type strain sequencing project: providing services to taxonomists for standard genome sequencing and annotation.</title>
        <authorList>
            <consortium name="The Broad Institute Genomics Platform"/>
            <consortium name="The Broad Institute Genome Sequencing Center for Infectious Disease"/>
            <person name="Wu L."/>
            <person name="Ma J."/>
        </authorList>
    </citation>
    <scope>NUCLEOTIDE SEQUENCE [LARGE SCALE GENOMIC DNA]</scope>
    <source>
        <strain evidence="4">CECT 8289</strain>
    </source>
</reference>
<feature type="coiled-coil region" evidence="1">
    <location>
        <begin position="226"/>
        <end position="281"/>
    </location>
</feature>
<gene>
    <name evidence="3" type="ORF">ACFOWM_04275</name>
</gene>
<evidence type="ECO:0000313" key="3">
    <source>
        <dbReference type="EMBL" id="MFC4262082.1"/>
    </source>
</evidence>
<keyword evidence="2" id="KW-0732">Signal</keyword>
<evidence type="ECO:0000256" key="2">
    <source>
        <dbReference type="SAM" id="SignalP"/>
    </source>
</evidence>
<organism evidence="3 4">
    <name type="scientific">Ferruginibacter yonginensis</name>
    <dbReference type="NCBI Taxonomy" id="1310416"/>
    <lineage>
        <taxon>Bacteria</taxon>
        <taxon>Pseudomonadati</taxon>
        <taxon>Bacteroidota</taxon>
        <taxon>Chitinophagia</taxon>
        <taxon>Chitinophagales</taxon>
        <taxon>Chitinophagaceae</taxon>
        <taxon>Ferruginibacter</taxon>
    </lineage>
</organism>
<comment type="caution">
    <text evidence="3">The sequence shown here is derived from an EMBL/GenBank/DDBJ whole genome shotgun (WGS) entry which is preliminary data.</text>
</comment>
<accession>A0ABV8QR46</accession>
<proteinExistence type="predicted"/>
<dbReference type="Proteomes" id="UP001595907">
    <property type="component" value="Unassembled WGS sequence"/>
</dbReference>
<dbReference type="EMBL" id="JBHSCZ010000001">
    <property type="protein sequence ID" value="MFC4262082.1"/>
    <property type="molecule type" value="Genomic_DNA"/>
</dbReference>
<evidence type="ECO:0000313" key="4">
    <source>
        <dbReference type="Proteomes" id="UP001595907"/>
    </source>
</evidence>
<name>A0ABV8QR46_9BACT</name>
<feature type="signal peptide" evidence="2">
    <location>
        <begin position="1"/>
        <end position="20"/>
    </location>
</feature>
<protein>
    <submittedName>
        <fullName evidence="3">Uncharacterized protein</fullName>
    </submittedName>
</protein>
<keyword evidence="4" id="KW-1185">Reference proteome</keyword>